<feature type="compositionally biased region" description="Polar residues" evidence="1">
    <location>
        <begin position="23"/>
        <end position="44"/>
    </location>
</feature>
<evidence type="ECO:0000313" key="2">
    <source>
        <dbReference type="Proteomes" id="UP000887540"/>
    </source>
</evidence>
<name>A0A914DPS3_9BILA</name>
<protein>
    <submittedName>
        <fullName evidence="3">Uncharacterized protein</fullName>
    </submittedName>
</protein>
<keyword evidence="2" id="KW-1185">Reference proteome</keyword>
<accession>A0A914DPS3</accession>
<evidence type="ECO:0000256" key="1">
    <source>
        <dbReference type="SAM" id="MobiDB-lite"/>
    </source>
</evidence>
<feature type="region of interest" description="Disordered" evidence="1">
    <location>
        <begin position="1"/>
        <end position="44"/>
    </location>
</feature>
<dbReference type="Proteomes" id="UP000887540">
    <property type="component" value="Unplaced"/>
</dbReference>
<dbReference type="AlphaFoldDB" id="A0A914DPS3"/>
<evidence type="ECO:0000313" key="3">
    <source>
        <dbReference type="WBParaSite" id="ACRNAN_scaffold32314.g7165.t1"/>
    </source>
</evidence>
<organism evidence="2 3">
    <name type="scientific">Acrobeloides nanus</name>
    <dbReference type="NCBI Taxonomy" id="290746"/>
    <lineage>
        <taxon>Eukaryota</taxon>
        <taxon>Metazoa</taxon>
        <taxon>Ecdysozoa</taxon>
        <taxon>Nematoda</taxon>
        <taxon>Chromadorea</taxon>
        <taxon>Rhabditida</taxon>
        <taxon>Tylenchina</taxon>
        <taxon>Cephalobomorpha</taxon>
        <taxon>Cephaloboidea</taxon>
        <taxon>Cephalobidae</taxon>
        <taxon>Acrobeloides</taxon>
    </lineage>
</organism>
<dbReference type="WBParaSite" id="ACRNAN_scaffold32314.g7165.t1">
    <property type="protein sequence ID" value="ACRNAN_scaffold32314.g7165.t1"/>
    <property type="gene ID" value="ACRNAN_scaffold32314.g7165"/>
</dbReference>
<sequence>MLLSPTESFSAPKPLSSVPVPQRRSSLTTALTTPLQETIATQEY</sequence>
<reference evidence="3" key="1">
    <citation type="submission" date="2022-11" db="UniProtKB">
        <authorList>
            <consortium name="WormBaseParasite"/>
        </authorList>
    </citation>
    <scope>IDENTIFICATION</scope>
</reference>
<proteinExistence type="predicted"/>